<protein>
    <recommendedName>
        <fullName evidence="5">TPM domain-containing protein</fullName>
    </recommendedName>
</protein>
<evidence type="ECO:0000256" key="1">
    <source>
        <dbReference type="SAM" id="MobiDB-lite"/>
    </source>
</evidence>
<dbReference type="EMBL" id="MLYO01000119">
    <property type="protein sequence ID" value="OIJ86948.1"/>
    <property type="molecule type" value="Genomic_DNA"/>
</dbReference>
<evidence type="ECO:0000256" key="2">
    <source>
        <dbReference type="SAM" id="Phobius"/>
    </source>
</evidence>
<feature type="transmembrane region" description="Helical" evidence="2">
    <location>
        <begin position="72"/>
        <end position="91"/>
    </location>
</feature>
<dbReference type="RefSeq" id="WP_071386498.1">
    <property type="nucleotide sequence ID" value="NZ_MLYO01000119.1"/>
</dbReference>
<feature type="compositionally biased region" description="Basic and acidic residues" evidence="1">
    <location>
        <begin position="457"/>
        <end position="472"/>
    </location>
</feature>
<evidence type="ECO:0008006" key="5">
    <source>
        <dbReference type="Google" id="ProtNLM"/>
    </source>
</evidence>
<sequence>MTYSLIRGRPRRAKAHIPVRLAHAVLGAAAGVGWLVLPVMTAASHDPVPATAHGTVASAAATQQGGTSTADLVLPLVAGGAAVVLAGYGCLRRTRRARTRTTPGVVPAAPAAPTPADFDRQARTALVTADDCVRTSREELSFVRQRFARPDTEVFAHALRAAETELSAACAIWRRYEQGVPRDPAARRQALVGVIGRCAEVGRRLDSEAAELDLLRGLEGPGLAEALEAAEERFRELAGRTVTAQETLAALYERYARSAVEPVTGYVEQAKDRLVFATARLNEARQAADRDDGDRAARRLRAAEGAVAQAEVLISGVDRLAAQLRAAAGLLPAALTGAEAELAAARRGGARKPLPYGELHARLTHADTVLATVREEMTSGPYDPLDALYRMTRAVERLENGHAGVLSAAALLVARGSVAEAEEFIGVHRGAVGAEARVRLAEAVRDLSAGDAAGADRAARDSRDRAEQDVRSHGTPYTAASATAPGVPGAVLGGVLLAEEEDGGPPASYGGPETRGRRRLPPP</sequence>
<keyword evidence="4" id="KW-1185">Reference proteome</keyword>
<comment type="caution">
    <text evidence="3">The sequence shown here is derived from an EMBL/GenBank/DDBJ whole genome shotgun (WGS) entry which is preliminary data.</text>
</comment>
<feature type="region of interest" description="Disordered" evidence="1">
    <location>
        <begin position="450"/>
        <end position="523"/>
    </location>
</feature>
<keyword evidence="2" id="KW-1133">Transmembrane helix</keyword>
<dbReference type="Proteomes" id="UP000179642">
    <property type="component" value="Unassembled WGS sequence"/>
</dbReference>
<evidence type="ECO:0000313" key="4">
    <source>
        <dbReference type="Proteomes" id="UP000179642"/>
    </source>
</evidence>
<reference evidence="3 4" key="1">
    <citation type="submission" date="2016-10" db="EMBL/GenBank/DDBJ databases">
        <title>Genome sequence of Streptomyces sp. MUSC 1.</title>
        <authorList>
            <person name="Lee L.-H."/>
            <person name="Ser H.-L."/>
            <person name="Law J.W.-F."/>
        </authorList>
    </citation>
    <scope>NUCLEOTIDE SEQUENCE [LARGE SCALE GENOMIC DNA]</scope>
    <source>
        <strain evidence="3 4">MUSC 1</strain>
    </source>
</reference>
<proteinExistence type="predicted"/>
<dbReference type="AlphaFoldDB" id="A0A1S2NZQ2"/>
<keyword evidence="2" id="KW-0472">Membrane</keyword>
<feature type="transmembrane region" description="Helical" evidence="2">
    <location>
        <begin position="21"/>
        <end position="40"/>
    </location>
</feature>
<organism evidence="3 4">
    <name type="scientific">Streptomyces monashensis</name>
    <dbReference type="NCBI Taxonomy" id="1678012"/>
    <lineage>
        <taxon>Bacteria</taxon>
        <taxon>Bacillati</taxon>
        <taxon>Actinomycetota</taxon>
        <taxon>Actinomycetes</taxon>
        <taxon>Kitasatosporales</taxon>
        <taxon>Streptomycetaceae</taxon>
        <taxon>Streptomyces</taxon>
    </lineage>
</organism>
<keyword evidence="2" id="KW-0812">Transmembrane</keyword>
<accession>A0A1S2NZQ2</accession>
<name>A0A1S2NZQ2_9ACTN</name>
<feature type="compositionally biased region" description="Low complexity" evidence="1">
    <location>
        <begin position="484"/>
        <end position="497"/>
    </location>
</feature>
<gene>
    <name evidence="3" type="ORF">BIV23_43385</name>
</gene>
<evidence type="ECO:0000313" key="3">
    <source>
        <dbReference type="EMBL" id="OIJ86948.1"/>
    </source>
</evidence>
<dbReference type="OrthoDB" id="5105562at2"/>